<dbReference type="Proteomes" id="UP000056466">
    <property type="component" value="Chromosome"/>
</dbReference>
<keyword evidence="7" id="KW-0547">Nucleotide-binding</keyword>
<proteinExistence type="inferred from homology"/>
<dbReference type="AlphaFoldDB" id="A0A0K2BL50"/>
<sequence length="155" mass="17538">MEKVLIPLIDETATVTFGAKLAASCQESCVINIYGDIGTGKTTFCRGVIQALGFPGKVKSPTYTLVESYLLARWNVYHFDLYRLSNTEELEYMGIQDYFYNRYLFLIEWPQSCEGLLPTMDLSITLKYKYPGIMRLAEAQAFSAIGKKLLFALSI</sequence>
<keyword evidence="8" id="KW-0067">ATP-binding</keyword>
<dbReference type="PANTHER" id="PTHR33540:SF2">
    <property type="entry name" value="TRNA THREONYLCARBAMOYLADENOSINE BIOSYNTHESIS PROTEIN TSAE"/>
    <property type="match status" value="1"/>
</dbReference>
<dbReference type="Gene3D" id="3.40.50.300">
    <property type="entry name" value="P-loop containing nucleotide triphosphate hydrolases"/>
    <property type="match status" value="1"/>
</dbReference>
<comment type="subcellular location">
    <subcellularLocation>
        <location evidence="1">Cytoplasm</location>
    </subcellularLocation>
</comment>
<dbReference type="SUPFAM" id="SSF52540">
    <property type="entry name" value="P-loop containing nucleoside triphosphate hydrolases"/>
    <property type="match status" value="1"/>
</dbReference>
<dbReference type="RefSeq" id="WP_053097245.1">
    <property type="nucleotide sequence ID" value="NZ_CP011787.1"/>
</dbReference>
<dbReference type="GO" id="GO:0005524">
    <property type="term" value="F:ATP binding"/>
    <property type="evidence" value="ECO:0007669"/>
    <property type="project" value="UniProtKB-KW"/>
</dbReference>
<dbReference type="InterPro" id="IPR027417">
    <property type="entry name" value="P-loop_NTPase"/>
</dbReference>
<dbReference type="GO" id="GO:0046872">
    <property type="term" value="F:metal ion binding"/>
    <property type="evidence" value="ECO:0007669"/>
    <property type="project" value="UniProtKB-KW"/>
</dbReference>
<evidence type="ECO:0000256" key="3">
    <source>
        <dbReference type="ARBA" id="ARBA00019010"/>
    </source>
</evidence>
<evidence type="ECO:0000256" key="1">
    <source>
        <dbReference type="ARBA" id="ARBA00004496"/>
    </source>
</evidence>
<evidence type="ECO:0000256" key="9">
    <source>
        <dbReference type="ARBA" id="ARBA00022842"/>
    </source>
</evidence>
<dbReference type="Pfam" id="PF02367">
    <property type="entry name" value="TsaE"/>
    <property type="match status" value="1"/>
</dbReference>
<evidence type="ECO:0000256" key="4">
    <source>
        <dbReference type="ARBA" id="ARBA00022490"/>
    </source>
</evidence>
<gene>
    <name evidence="11" type="primary">yjeE</name>
    <name evidence="11" type="ORF">AB162_531</name>
</gene>
<dbReference type="KEGG" id="bcig:AB162_531"/>
<evidence type="ECO:0000256" key="7">
    <source>
        <dbReference type="ARBA" id="ARBA00022741"/>
    </source>
</evidence>
<dbReference type="EMBL" id="CP011787">
    <property type="protein sequence ID" value="AKZ66111.1"/>
    <property type="molecule type" value="Genomic_DNA"/>
</dbReference>
<keyword evidence="6" id="KW-0479">Metal-binding</keyword>
<keyword evidence="5" id="KW-0819">tRNA processing</keyword>
<evidence type="ECO:0000256" key="6">
    <source>
        <dbReference type="ARBA" id="ARBA00022723"/>
    </source>
</evidence>
<comment type="similarity">
    <text evidence="2">Belongs to the TsaE family.</text>
</comment>
<keyword evidence="12" id="KW-1185">Reference proteome</keyword>
<dbReference type="OrthoDB" id="9800307at2"/>
<evidence type="ECO:0000313" key="12">
    <source>
        <dbReference type="Proteomes" id="UP000056466"/>
    </source>
</evidence>
<dbReference type="GO" id="GO:0005737">
    <property type="term" value="C:cytoplasm"/>
    <property type="evidence" value="ECO:0007669"/>
    <property type="project" value="UniProtKB-SubCell"/>
</dbReference>
<reference evidence="11 12" key="1">
    <citation type="submission" date="2015-06" db="EMBL/GenBank/DDBJ databases">
        <title>Lineage-specific patterns of genome deterioration in obligate symbionts.</title>
        <authorList>
            <person name="Bennett G.M."/>
            <person name="McCutcheon J.P."/>
            <person name="McDonald B.R."/>
            <person name="Moran N.A."/>
        </authorList>
    </citation>
    <scope>NUCLEOTIDE SEQUENCE [LARGE SCALE GENOMIC DNA]</scope>
    <source>
        <strain evidence="11 12">B-GSS</strain>
    </source>
</reference>
<dbReference type="PANTHER" id="PTHR33540">
    <property type="entry name" value="TRNA THREONYLCARBAMOYLADENOSINE BIOSYNTHESIS PROTEIN TSAE"/>
    <property type="match status" value="1"/>
</dbReference>
<evidence type="ECO:0000256" key="5">
    <source>
        <dbReference type="ARBA" id="ARBA00022694"/>
    </source>
</evidence>
<protein>
    <recommendedName>
        <fullName evidence="3">tRNA threonylcarbamoyladenosine biosynthesis protein TsaE</fullName>
    </recommendedName>
    <alternativeName>
        <fullName evidence="10">t(6)A37 threonylcarbamoyladenosine biosynthesis protein TsaE</fullName>
    </alternativeName>
</protein>
<dbReference type="GO" id="GO:0002949">
    <property type="term" value="P:tRNA threonylcarbamoyladenosine modification"/>
    <property type="evidence" value="ECO:0007669"/>
    <property type="project" value="InterPro"/>
</dbReference>
<dbReference type="InterPro" id="IPR003442">
    <property type="entry name" value="T6A_TsaE"/>
</dbReference>
<organism evidence="11 12">
    <name type="scientific">Candidatus Palibaumannia cicadellinicola</name>
    <dbReference type="NCBI Taxonomy" id="186490"/>
    <lineage>
        <taxon>Bacteria</taxon>
        <taxon>Pseudomonadati</taxon>
        <taxon>Pseudomonadota</taxon>
        <taxon>Gammaproteobacteria</taxon>
        <taxon>Candidatus Palibaumannia</taxon>
    </lineage>
</organism>
<name>A0A0K2BL50_9GAMM</name>
<evidence type="ECO:0000256" key="2">
    <source>
        <dbReference type="ARBA" id="ARBA00007599"/>
    </source>
</evidence>
<evidence type="ECO:0000256" key="10">
    <source>
        <dbReference type="ARBA" id="ARBA00032441"/>
    </source>
</evidence>
<evidence type="ECO:0000313" key="11">
    <source>
        <dbReference type="EMBL" id="AKZ66111.1"/>
    </source>
</evidence>
<keyword evidence="9" id="KW-0460">Magnesium</keyword>
<dbReference type="NCBIfam" id="TIGR00150">
    <property type="entry name" value="T6A_YjeE"/>
    <property type="match status" value="1"/>
</dbReference>
<keyword evidence="4" id="KW-0963">Cytoplasm</keyword>
<evidence type="ECO:0000256" key="8">
    <source>
        <dbReference type="ARBA" id="ARBA00022840"/>
    </source>
</evidence>
<accession>A0A0K2BL50</accession>
<dbReference type="PATRIC" id="fig|186490.8.peg.500"/>